<proteinExistence type="predicted"/>
<protein>
    <submittedName>
        <fullName evidence="5">Uncharacterized protein</fullName>
    </submittedName>
</protein>
<evidence type="ECO:0000313" key="6">
    <source>
        <dbReference type="Proteomes" id="UP001527925"/>
    </source>
</evidence>
<name>A0ABR4NEN7_9FUNG</name>
<dbReference type="InterPro" id="IPR009548">
    <property type="entry name" value="Prkrip1"/>
</dbReference>
<sequence length="1925" mass="214648">MKRTDSRPTSGAESSGDQSDAGGGGERKKRPKTVLEAQRAQLERLMQRVDREIVLPKRPSDKPSQRRDPDAGPRNIQGSSAGAGSGDFHVYRAMRRKENNRLRELDEAARKEQEKREYEERMQAIRDKEAIKTNKNRLKRLKRKQGKTLENRGKKGSASKRQEGNVDGDGDEDEDEDHAGANNAGDDESVSDDGADHEHGPEHGPQPAPATAHIAGTSSMTDLGGGETDPDLGTSGGEATSEDEDEKLIRDELDQLAKASDTGGGRSGSAFDEDEDGDLPEGPVLGADMLSATSYDAPISDLESVVTSRFDTESITASSAPSKASALTTQTNAEASVLGAASNSEEAQTLPSEELQSMHSWKDLIETVKQRDAEMSVRASDLESGMPQLIAETDAILSVMPTGTAGRLGKSVASVAGSGVSASTGKILAHIPVSRDARLRAGLSQPALRVSSNVAESSEELANQHDADRSSQFLDSKILGNSRSTFTSGAASGTETRAESPIHAGDPAYPSAIEELRAELEMDAETDAGDGRDGMDDEDESRDLESELREKLVELDMMTRSEEELLANLRSLRNLTADAPESMFVSAHISEVPFDMGEFAMLDEASDPAEAAEAAFLKTVVLKYESELQWVRSKLREERQLHRELKFRIESLHATKNSHIRAIRDGKSKLLHMHERIRTLSHWINHESKLAYERERDRSLALIQKASDLMKRFADRTSKQRKAVELARQKRMDSESGYMQIRSEAADIRIKCYETEETIKANNAEIETLEWEVAEKRKLKNELIEARIRAEAIARENDLKLMSIALEKRRAMGGRAMVFEDLDVVDLSDVGLSKVPKTLFELKRAKHLDLDRNKLHAMEGVQDFPELVSFTANNNSLETITVVQMTHLRYLSLAYNNLKEIKGITDELMYLDLSGNPILNVDSLAAATSLQILILRNSRVSDLSAFRCLHNLLYIDMSDCRLSETAFEFLVDSPLVQYISVSNNLIYNVPDIHNPLLFELDMSFNLLSWLCRLQILNLKDNQITDVQPMSMCPFLRVLNLENNKIHDIGSIYSITMCQRLRELNLSGNPVETSPLFYKSIGTMFPGLQLLNGTPVCRKSGDPEKRVYIYGSPLKAARLCQDCSEHLRFYAHDEADHDEEVSLFKEWDAYATAKDESFLSYMGSYRAPYLGYLTAPHTQYSRDPLVRIQTQERRLMWLTNLLKQIETAIMPWLDKLKSDIYVYRVIYIQSLWRMRCARRMTHKQILLVRVCQRMIKRWVACKAAKQKLEELRKKRLDDAATIIQKQFRGAVARRSYWRIRRELGLDVKLGMGDDHFNIDEDIDWINKTNVNQFDDKMNDYLASEELMHFEAPPAPPTEPVSAEPDEPKKGVAEHATTPVPQATSSRQSPTNKGKRRPRPSSRLGQQREELIKKISNQACHHILVAATIQRLLTSLLRCWQYNALAHAIHAAPLQHDIARTILVSSGLLDGRESGRAHIRPPRDISRVQQQLEVAGGHSTTQQPHVPERFHAPERSRASFHGEDGDTGGGAAGDGLSSSVPQILVELPEDAAVAMYTATEDSMSLATGLRTPAFDERVRGALSTGMGFSSADGDDDEDRFAERDMQTRKFNSRGKDAFVSRAESTSTDCDPSELEQQLGWTGYGTVTRALLEKKRKRMQRLEMQPLERERLKDPMRRYQLFKAQAQSEQERSLEEPTRTERSRLRLKDAPVIYEWDIHAGETAQKLTGVKESPDAKHPPSQLQDIKVLGPGAAVLKPSKPETARTITPQVTLLINNYVANKALEGPETRQPIHRWLKNDIENMISVRSIEWPQASGIGATSLPQPLLPHEYLAAGITGVGGKVGGSGLVRDSPLARGLPGITADGYRSGFKPRYPTDIGKVVSKVQMPPPQYGSYELYRHPPLPAIAHPADGGPCDAPLRLEDPQRN</sequence>
<feature type="compositionally biased region" description="Acidic residues" evidence="4">
    <location>
        <begin position="166"/>
        <end position="177"/>
    </location>
</feature>
<feature type="region of interest" description="Disordered" evidence="4">
    <location>
        <begin position="525"/>
        <end position="545"/>
    </location>
</feature>
<feature type="compositionally biased region" description="Basic residues" evidence="4">
    <location>
        <begin position="134"/>
        <end position="146"/>
    </location>
</feature>
<evidence type="ECO:0000256" key="3">
    <source>
        <dbReference type="SAM" id="Coils"/>
    </source>
</evidence>
<accession>A0ABR4NEN7</accession>
<evidence type="ECO:0000256" key="2">
    <source>
        <dbReference type="ARBA" id="ARBA00022737"/>
    </source>
</evidence>
<dbReference type="InterPro" id="IPR001611">
    <property type="entry name" value="Leu-rich_rpt"/>
</dbReference>
<comment type="caution">
    <text evidence="5">The sequence shown here is derived from an EMBL/GenBank/DDBJ whole genome shotgun (WGS) entry which is preliminary data.</text>
</comment>
<feature type="region of interest" description="Disordered" evidence="4">
    <location>
        <begin position="1"/>
        <end position="290"/>
    </location>
</feature>
<dbReference type="InterPro" id="IPR025875">
    <property type="entry name" value="Leu-rich_rpt_4"/>
</dbReference>
<feature type="compositionally biased region" description="Basic and acidic residues" evidence="4">
    <location>
        <begin position="96"/>
        <end position="132"/>
    </location>
</feature>
<dbReference type="PANTHER" id="PTHR15454">
    <property type="entry name" value="NISCHARIN RELATED"/>
    <property type="match status" value="1"/>
</dbReference>
<keyword evidence="1" id="KW-0433">Leucine-rich repeat</keyword>
<dbReference type="Proteomes" id="UP001527925">
    <property type="component" value="Unassembled WGS sequence"/>
</dbReference>
<feature type="compositionally biased region" description="Low complexity" evidence="4">
    <location>
        <begin position="10"/>
        <end position="20"/>
    </location>
</feature>
<reference evidence="5 6" key="1">
    <citation type="submission" date="2023-09" db="EMBL/GenBank/DDBJ databases">
        <title>Pangenome analysis of Batrachochytrium dendrobatidis and related Chytrids.</title>
        <authorList>
            <person name="Yacoub M.N."/>
            <person name="Stajich J.E."/>
            <person name="James T.Y."/>
        </authorList>
    </citation>
    <scope>NUCLEOTIDE SEQUENCE [LARGE SCALE GENOMIC DNA]</scope>
    <source>
        <strain evidence="5 6">JEL0888</strain>
    </source>
</reference>
<dbReference type="Pfam" id="PF06658">
    <property type="entry name" value="DUF1168"/>
    <property type="match status" value="1"/>
</dbReference>
<evidence type="ECO:0000313" key="5">
    <source>
        <dbReference type="EMBL" id="KAL2917987.1"/>
    </source>
</evidence>
<dbReference type="EMBL" id="JADGIZ020000008">
    <property type="protein sequence ID" value="KAL2917987.1"/>
    <property type="molecule type" value="Genomic_DNA"/>
</dbReference>
<evidence type="ECO:0000256" key="1">
    <source>
        <dbReference type="ARBA" id="ARBA00022614"/>
    </source>
</evidence>
<feature type="compositionally biased region" description="Basic and acidic residues" evidence="4">
    <location>
        <begin position="41"/>
        <end position="71"/>
    </location>
</feature>
<dbReference type="InterPro" id="IPR032675">
    <property type="entry name" value="LRR_dom_sf"/>
</dbReference>
<evidence type="ECO:0000256" key="4">
    <source>
        <dbReference type="SAM" id="MobiDB-lite"/>
    </source>
</evidence>
<dbReference type="SUPFAM" id="SSF52058">
    <property type="entry name" value="L domain-like"/>
    <property type="match status" value="1"/>
</dbReference>
<gene>
    <name evidence="5" type="ORF">HK105_202401</name>
</gene>
<feature type="region of interest" description="Disordered" evidence="4">
    <location>
        <begin position="484"/>
        <end position="507"/>
    </location>
</feature>
<dbReference type="PANTHER" id="PTHR15454:SF56">
    <property type="entry name" value="PROTEIN PHOSPHATASE 1 REGULATORY SUBUNIT 7-RELATED"/>
    <property type="match status" value="1"/>
</dbReference>
<feature type="region of interest" description="Disordered" evidence="4">
    <location>
        <begin position="1516"/>
        <end position="1535"/>
    </location>
</feature>
<feature type="compositionally biased region" description="Polar residues" evidence="4">
    <location>
        <begin position="1377"/>
        <end position="1390"/>
    </location>
</feature>
<feature type="coiled-coil region" evidence="3">
    <location>
        <begin position="766"/>
        <end position="796"/>
    </location>
</feature>
<dbReference type="PROSITE" id="PS50096">
    <property type="entry name" value="IQ"/>
    <property type="match status" value="1"/>
</dbReference>
<dbReference type="PROSITE" id="PS51450">
    <property type="entry name" value="LRR"/>
    <property type="match status" value="3"/>
</dbReference>
<keyword evidence="2" id="KW-0677">Repeat</keyword>
<feature type="region of interest" description="Disordered" evidence="4">
    <location>
        <begin position="1349"/>
        <end position="1404"/>
    </location>
</feature>
<keyword evidence="3" id="KW-0175">Coiled coil</keyword>
<keyword evidence="6" id="KW-1185">Reference proteome</keyword>
<dbReference type="Gene3D" id="3.80.10.10">
    <property type="entry name" value="Ribonuclease Inhibitor"/>
    <property type="match status" value="3"/>
</dbReference>
<organism evidence="5 6">
    <name type="scientific">Polyrhizophydium stewartii</name>
    <dbReference type="NCBI Taxonomy" id="2732419"/>
    <lineage>
        <taxon>Eukaryota</taxon>
        <taxon>Fungi</taxon>
        <taxon>Fungi incertae sedis</taxon>
        <taxon>Chytridiomycota</taxon>
        <taxon>Chytridiomycota incertae sedis</taxon>
        <taxon>Chytridiomycetes</taxon>
        <taxon>Rhizophydiales</taxon>
        <taxon>Rhizophydiales incertae sedis</taxon>
        <taxon>Polyrhizophydium</taxon>
    </lineage>
</organism>
<dbReference type="Pfam" id="PF12799">
    <property type="entry name" value="LRR_4"/>
    <property type="match status" value="1"/>
</dbReference>
<feature type="compositionally biased region" description="Polar residues" evidence="4">
    <location>
        <begin position="484"/>
        <end position="495"/>
    </location>
</feature>